<dbReference type="EMBL" id="CAEZXE010000258">
    <property type="protein sequence ID" value="CAB4697619.1"/>
    <property type="molecule type" value="Genomic_DNA"/>
</dbReference>
<dbReference type="CDD" id="cd03809">
    <property type="entry name" value="GT4_MtfB-like"/>
    <property type="match status" value="1"/>
</dbReference>
<accession>A0A6J6PG38</accession>
<dbReference type="Gene3D" id="3.40.50.2000">
    <property type="entry name" value="Glycogen Phosphorylase B"/>
    <property type="match status" value="1"/>
</dbReference>
<feature type="domain" description="Glycosyl transferase family 1" evidence="2">
    <location>
        <begin position="45"/>
        <end position="197"/>
    </location>
</feature>
<dbReference type="InterPro" id="IPR001296">
    <property type="entry name" value="Glyco_trans_1"/>
</dbReference>
<dbReference type="GO" id="GO:0016757">
    <property type="term" value="F:glycosyltransferase activity"/>
    <property type="evidence" value="ECO:0007669"/>
    <property type="project" value="InterPro"/>
</dbReference>
<organism evidence="3">
    <name type="scientific">freshwater metagenome</name>
    <dbReference type="NCBI Taxonomy" id="449393"/>
    <lineage>
        <taxon>unclassified sequences</taxon>
        <taxon>metagenomes</taxon>
        <taxon>ecological metagenomes</taxon>
    </lineage>
</organism>
<dbReference type="PANTHER" id="PTHR46401">
    <property type="entry name" value="GLYCOSYLTRANSFERASE WBBK-RELATED"/>
    <property type="match status" value="1"/>
</dbReference>
<dbReference type="AlphaFoldDB" id="A0A6J6PG38"/>
<gene>
    <name evidence="3" type="ORF">UFOPK2350_01917</name>
</gene>
<dbReference type="Pfam" id="PF00534">
    <property type="entry name" value="Glycos_transf_1"/>
    <property type="match status" value="1"/>
</dbReference>
<name>A0A6J6PG38_9ZZZZ</name>
<evidence type="ECO:0000259" key="2">
    <source>
        <dbReference type="Pfam" id="PF00534"/>
    </source>
</evidence>
<dbReference type="SUPFAM" id="SSF53756">
    <property type="entry name" value="UDP-Glycosyltransferase/glycogen phosphorylase"/>
    <property type="match status" value="1"/>
</dbReference>
<evidence type="ECO:0000313" key="3">
    <source>
        <dbReference type="EMBL" id="CAB4697619.1"/>
    </source>
</evidence>
<sequence length="223" mass="23849">MANDAIDRVGLPAERVRIVPCGIADPGAAFDAQRLRELLGQFGLDDHPFIIYPAITYPHKNHATLVAAFARIAEKHDGVRLVFTGGAGSSDSVIQSTIEAYGLDSKVIRTGRVPEADLDLLYRAATMMAFPSLYEGFGLPVLEAMSRGCPVVASDAGSLPEVAGDAAEFVDPIDVAGWANALGALIEDSARRTVLARSGFDRVTQFAWSVSAQSLLSVYRENR</sequence>
<proteinExistence type="predicted"/>
<dbReference type="PANTHER" id="PTHR46401:SF2">
    <property type="entry name" value="GLYCOSYLTRANSFERASE WBBK-RELATED"/>
    <property type="match status" value="1"/>
</dbReference>
<keyword evidence="1" id="KW-0808">Transferase</keyword>
<evidence type="ECO:0000256" key="1">
    <source>
        <dbReference type="ARBA" id="ARBA00022679"/>
    </source>
</evidence>
<reference evidence="3" key="1">
    <citation type="submission" date="2020-05" db="EMBL/GenBank/DDBJ databases">
        <authorList>
            <person name="Chiriac C."/>
            <person name="Salcher M."/>
            <person name="Ghai R."/>
            <person name="Kavagutti S V."/>
        </authorList>
    </citation>
    <scope>NUCLEOTIDE SEQUENCE</scope>
</reference>
<dbReference type="GO" id="GO:0009103">
    <property type="term" value="P:lipopolysaccharide biosynthetic process"/>
    <property type="evidence" value="ECO:0007669"/>
    <property type="project" value="TreeGrafter"/>
</dbReference>
<protein>
    <submittedName>
        <fullName evidence="3">Unannotated protein</fullName>
    </submittedName>
</protein>